<keyword evidence="6" id="KW-1185">Reference proteome</keyword>
<evidence type="ECO:0000256" key="1">
    <source>
        <dbReference type="ARBA" id="ARBA00007637"/>
    </source>
</evidence>
<dbReference type="PANTHER" id="PTHR43103:SF5">
    <property type="entry name" value="4-EPIMERASE, PUTATIVE (AFU_ORTHOLOGUE AFUA_7G00360)-RELATED"/>
    <property type="match status" value="1"/>
</dbReference>
<dbReference type="EMBL" id="JAMYJR010000052">
    <property type="protein sequence ID" value="MCO8276995.1"/>
    <property type="molecule type" value="Genomic_DNA"/>
</dbReference>
<accession>A0ABT1E1H6</accession>
<evidence type="ECO:0000259" key="4">
    <source>
        <dbReference type="Pfam" id="PF01370"/>
    </source>
</evidence>
<comment type="caution">
    <text evidence="5">The sequence shown here is derived from an EMBL/GenBank/DDBJ whole genome shotgun (WGS) entry which is preliminary data.</text>
</comment>
<comment type="similarity">
    <text evidence="1">Belongs to the NAD(P)-dependent epimerase/dehydratase family.</text>
</comment>
<evidence type="ECO:0000313" key="5">
    <source>
        <dbReference type="EMBL" id="MCO8276995.1"/>
    </source>
</evidence>
<keyword evidence="2" id="KW-0560">Oxidoreductase</keyword>
<dbReference type="Proteomes" id="UP001523369">
    <property type="component" value="Unassembled WGS sequence"/>
</dbReference>
<name>A0ABT1E1H6_9ACTN</name>
<gene>
    <name evidence="5" type="ORF">M1L60_41100</name>
</gene>
<dbReference type="PANTHER" id="PTHR43103">
    <property type="entry name" value="NUCLEOSIDE-DIPHOSPHATE-SUGAR EPIMERASE"/>
    <property type="match status" value="1"/>
</dbReference>
<evidence type="ECO:0000313" key="6">
    <source>
        <dbReference type="Proteomes" id="UP001523369"/>
    </source>
</evidence>
<organism evidence="5 6">
    <name type="scientific">Paractinoplanes aksuensis</name>
    <dbReference type="NCBI Taxonomy" id="2939490"/>
    <lineage>
        <taxon>Bacteria</taxon>
        <taxon>Bacillati</taxon>
        <taxon>Actinomycetota</taxon>
        <taxon>Actinomycetes</taxon>
        <taxon>Micromonosporales</taxon>
        <taxon>Micromonosporaceae</taxon>
        <taxon>Paractinoplanes</taxon>
    </lineage>
</organism>
<evidence type="ECO:0000256" key="2">
    <source>
        <dbReference type="ARBA" id="ARBA00023002"/>
    </source>
</evidence>
<dbReference type="InterPro" id="IPR036291">
    <property type="entry name" value="NAD(P)-bd_dom_sf"/>
</dbReference>
<dbReference type="Gene3D" id="3.40.50.720">
    <property type="entry name" value="NAD(P)-binding Rossmann-like Domain"/>
    <property type="match status" value="1"/>
</dbReference>
<proteinExistence type="inferred from homology"/>
<reference evidence="5 6" key="1">
    <citation type="submission" date="2022-06" db="EMBL/GenBank/DDBJ databases">
        <title>New Species of the Genus Actinoplanes, ActinopZanes ferrugineus.</title>
        <authorList>
            <person name="Ding P."/>
        </authorList>
    </citation>
    <scope>NUCLEOTIDE SEQUENCE [LARGE SCALE GENOMIC DNA]</scope>
    <source>
        <strain evidence="5 6">TRM88003</strain>
    </source>
</reference>
<dbReference type="RefSeq" id="WP_253243006.1">
    <property type="nucleotide sequence ID" value="NZ_JAMYJR010000052.1"/>
</dbReference>
<dbReference type="InterPro" id="IPR001509">
    <property type="entry name" value="Epimerase_deHydtase"/>
</dbReference>
<evidence type="ECO:0000256" key="3">
    <source>
        <dbReference type="ARBA" id="ARBA00023027"/>
    </source>
</evidence>
<protein>
    <submittedName>
        <fullName evidence="5">NAD(P)-dependent oxidoreductase</fullName>
    </submittedName>
</protein>
<dbReference type="SUPFAM" id="SSF51735">
    <property type="entry name" value="NAD(P)-binding Rossmann-fold domains"/>
    <property type="match status" value="1"/>
</dbReference>
<feature type="domain" description="NAD-dependent epimerase/dehydratase" evidence="4">
    <location>
        <begin position="5"/>
        <end position="216"/>
    </location>
</feature>
<sequence length="280" mass="29798">MPAHVLVTGAAGLIGGAVLDLLAADGVTTTALVLDPGDTRADRTLVGDARDVALVDDALDGCDAVIHLAAIPHPGRDPDEVVFGHNTQATFTVLDQAGRRGIRNAAIASSYAIGGLPFARRPLRLPYLPIDAALPLQITDPYALSKRTDEATADMIHRQYGTTVVALRLPFVGGADDRLRPMAELFADDPGRGAADVWSYLDVRDAARALVMALQPALPGHHVLYVAAPETLAPQSTEWLLDEFHPGVRRPAFEGRAVPIDLRPARELLGFTAAYEFPVA</sequence>
<dbReference type="Pfam" id="PF01370">
    <property type="entry name" value="Epimerase"/>
    <property type="match status" value="1"/>
</dbReference>
<keyword evidence="3" id="KW-0520">NAD</keyword>